<evidence type="ECO:0000256" key="2">
    <source>
        <dbReference type="ARBA" id="ARBA00023125"/>
    </source>
</evidence>
<dbReference type="Pfam" id="PF04082">
    <property type="entry name" value="Fungal_trans"/>
    <property type="match status" value="1"/>
</dbReference>
<dbReference type="InterPro" id="IPR050987">
    <property type="entry name" value="AtrR-like"/>
</dbReference>
<protein>
    <recommendedName>
        <fullName evidence="6">Xylanolytic transcriptional activator regulatory domain-containing protein</fullName>
    </recommendedName>
</protein>
<organism evidence="7 8">
    <name type="scientific">Aspergillus wentii DTO 134E9</name>
    <dbReference type="NCBI Taxonomy" id="1073089"/>
    <lineage>
        <taxon>Eukaryota</taxon>
        <taxon>Fungi</taxon>
        <taxon>Dikarya</taxon>
        <taxon>Ascomycota</taxon>
        <taxon>Pezizomycotina</taxon>
        <taxon>Eurotiomycetes</taxon>
        <taxon>Eurotiomycetidae</taxon>
        <taxon>Eurotiales</taxon>
        <taxon>Aspergillaceae</taxon>
        <taxon>Aspergillus</taxon>
        <taxon>Aspergillus subgen. Cremei</taxon>
    </lineage>
</organism>
<dbReference type="PANTHER" id="PTHR46910">
    <property type="entry name" value="TRANSCRIPTION FACTOR PDR1"/>
    <property type="match status" value="1"/>
</dbReference>
<dbReference type="InterPro" id="IPR036864">
    <property type="entry name" value="Zn2-C6_fun-type_DNA-bd_sf"/>
</dbReference>
<proteinExistence type="predicted"/>
<feature type="region of interest" description="Disordered" evidence="5">
    <location>
        <begin position="77"/>
        <end position="109"/>
    </location>
</feature>
<gene>
    <name evidence="7" type="ORF">ASPWEDRAFT_171346</name>
</gene>
<keyword evidence="4" id="KW-0539">Nucleus</keyword>
<dbReference type="VEuPathDB" id="FungiDB:ASPWEDRAFT_171346"/>
<sequence length="645" mass="71963">MSPVDSGETIEARRHRLSSLPRAVRCDRTVPCANCRVAKITCRQPNDKPSRQRQADRVANQQSLVERLERRLEEVESRLATVEQSPPASATVAPALDSRTATERARSACQDDDSAITGVLLERLQTNIRSSDGLSKSNFFFRKSTAHSVPAPQPLPATLVTCILRRIRARRPIILCSYAIGDVSIVESLCQRVYSTSELASPGEIASMHGTLYFVLKELIEFKDPLCEKFDLSTYLDHCEHNFAAAVETYEVLTIPSFENILAIGMGMIKSQGEGKPYLYWKLVSAAVTHCQSLGYHRQSTYRDMPPQEAENIRRLFWTLYTFDKNMSLVLGRSSFAQYLDIDVQYPAVSTDPALRAWDESFIMGIRLADLQGRVFTNLYFSGTMVRDTPARKQLISDLAVAMDSWHAELQQINPDGVNGAEVFSLSRGNWEILFYSTQTLLFHASSTIGGEAQISPKSFTAARNSLCAHLDVFPRYQEAQLLSDSDYCNWILLSSSLVPFIVTFLYAIAAKDPNSTVLLEDVLSTLKSFRSFSRGSENLYQICSTFTQVARKLVQSQQWLPTTGGVYTQQQQQGPLPILDISQNPSLFEPGFFQDALFDGSSAANLGGFDGLDPTYTSDILNGWLSGPPFPWDKLDVDFGNCSR</sequence>
<dbReference type="EMBL" id="KV878211">
    <property type="protein sequence ID" value="OJJ37890.1"/>
    <property type="molecule type" value="Genomic_DNA"/>
</dbReference>
<evidence type="ECO:0000259" key="6">
    <source>
        <dbReference type="SMART" id="SM00906"/>
    </source>
</evidence>
<dbReference type="GO" id="GO:0008270">
    <property type="term" value="F:zinc ion binding"/>
    <property type="evidence" value="ECO:0007669"/>
    <property type="project" value="InterPro"/>
</dbReference>
<dbReference type="OrthoDB" id="103819at2759"/>
<dbReference type="STRING" id="1073089.A0A1L9RSI8"/>
<dbReference type="SMART" id="SM00906">
    <property type="entry name" value="Fungal_trans"/>
    <property type="match status" value="1"/>
</dbReference>
<dbReference type="InterPro" id="IPR007219">
    <property type="entry name" value="XnlR_reg_dom"/>
</dbReference>
<dbReference type="Proteomes" id="UP000184383">
    <property type="component" value="Unassembled WGS sequence"/>
</dbReference>
<dbReference type="RefSeq" id="XP_040691566.1">
    <property type="nucleotide sequence ID" value="XM_040830770.1"/>
</dbReference>
<evidence type="ECO:0000256" key="1">
    <source>
        <dbReference type="ARBA" id="ARBA00023015"/>
    </source>
</evidence>
<dbReference type="PANTHER" id="PTHR46910:SF5">
    <property type="entry name" value="ZN(II)2CYS6 TRANSCRIPTION FACTOR (EUROFUNG)"/>
    <property type="match status" value="1"/>
</dbReference>
<dbReference type="AlphaFoldDB" id="A0A1L9RSI8"/>
<evidence type="ECO:0000313" key="7">
    <source>
        <dbReference type="EMBL" id="OJJ37890.1"/>
    </source>
</evidence>
<name>A0A1L9RSI8_ASPWE</name>
<evidence type="ECO:0000256" key="4">
    <source>
        <dbReference type="ARBA" id="ARBA00023242"/>
    </source>
</evidence>
<keyword evidence="1" id="KW-0805">Transcription regulation</keyword>
<reference evidence="8" key="1">
    <citation type="journal article" date="2017" name="Genome Biol.">
        <title>Comparative genomics reveals high biological diversity and specific adaptations in the industrially and medically important fungal genus Aspergillus.</title>
        <authorList>
            <person name="de Vries R.P."/>
            <person name="Riley R."/>
            <person name="Wiebenga A."/>
            <person name="Aguilar-Osorio G."/>
            <person name="Amillis S."/>
            <person name="Uchima C.A."/>
            <person name="Anderluh G."/>
            <person name="Asadollahi M."/>
            <person name="Askin M."/>
            <person name="Barry K."/>
            <person name="Battaglia E."/>
            <person name="Bayram O."/>
            <person name="Benocci T."/>
            <person name="Braus-Stromeyer S.A."/>
            <person name="Caldana C."/>
            <person name="Canovas D."/>
            <person name="Cerqueira G.C."/>
            <person name="Chen F."/>
            <person name="Chen W."/>
            <person name="Choi C."/>
            <person name="Clum A."/>
            <person name="Dos Santos R.A."/>
            <person name="Damasio A.R."/>
            <person name="Diallinas G."/>
            <person name="Emri T."/>
            <person name="Fekete E."/>
            <person name="Flipphi M."/>
            <person name="Freyberg S."/>
            <person name="Gallo A."/>
            <person name="Gournas C."/>
            <person name="Habgood R."/>
            <person name="Hainaut M."/>
            <person name="Harispe M.L."/>
            <person name="Henrissat B."/>
            <person name="Hilden K.S."/>
            <person name="Hope R."/>
            <person name="Hossain A."/>
            <person name="Karabika E."/>
            <person name="Karaffa L."/>
            <person name="Karanyi Z."/>
            <person name="Krasevec N."/>
            <person name="Kuo A."/>
            <person name="Kusch H."/>
            <person name="LaButti K."/>
            <person name="Lagendijk E.L."/>
            <person name="Lapidus A."/>
            <person name="Levasseur A."/>
            <person name="Lindquist E."/>
            <person name="Lipzen A."/>
            <person name="Logrieco A.F."/>
            <person name="MacCabe A."/>
            <person name="Maekelae M.R."/>
            <person name="Malavazi I."/>
            <person name="Melin P."/>
            <person name="Meyer V."/>
            <person name="Mielnichuk N."/>
            <person name="Miskei M."/>
            <person name="Molnar A.P."/>
            <person name="Mule G."/>
            <person name="Ngan C.Y."/>
            <person name="Orejas M."/>
            <person name="Orosz E."/>
            <person name="Ouedraogo J.P."/>
            <person name="Overkamp K.M."/>
            <person name="Park H.-S."/>
            <person name="Perrone G."/>
            <person name="Piumi F."/>
            <person name="Punt P.J."/>
            <person name="Ram A.F."/>
            <person name="Ramon A."/>
            <person name="Rauscher S."/>
            <person name="Record E."/>
            <person name="Riano-Pachon D.M."/>
            <person name="Robert V."/>
            <person name="Roehrig J."/>
            <person name="Ruller R."/>
            <person name="Salamov A."/>
            <person name="Salih N.S."/>
            <person name="Samson R.A."/>
            <person name="Sandor E."/>
            <person name="Sanguinetti M."/>
            <person name="Schuetze T."/>
            <person name="Sepcic K."/>
            <person name="Shelest E."/>
            <person name="Sherlock G."/>
            <person name="Sophianopoulou V."/>
            <person name="Squina F.M."/>
            <person name="Sun H."/>
            <person name="Susca A."/>
            <person name="Todd R.B."/>
            <person name="Tsang A."/>
            <person name="Unkles S.E."/>
            <person name="van de Wiele N."/>
            <person name="van Rossen-Uffink D."/>
            <person name="Oliveira J.V."/>
            <person name="Vesth T.C."/>
            <person name="Visser J."/>
            <person name="Yu J.-H."/>
            <person name="Zhou M."/>
            <person name="Andersen M.R."/>
            <person name="Archer D.B."/>
            <person name="Baker S.E."/>
            <person name="Benoit I."/>
            <person name="Brakhage A.A."/>
            <person name="Braus G.H."/>
            <person name="Fischer R."/>
            <person name="Frisvad J.C."/>
            <person name="Goldman G.H."/>
            <person name="Houbraken J."/>
            <person name="Oakley B."/>
            <person name="Pocsi I."/>
            <person name="Scazzocchio C."/>
            <person name="Seiboth B."/>
            <person name="vanKuyk P.A."/>
            <person name="Wortman J."/>
            <person name="Dyer P.S."/>
            <person name="Grigoriev I.V."/>
        </authorList>
    </citation>
    <scope>NUCLEOTIDE SEQUENCE [LARGE SCALE GENOMIC DNA]</scope>
    <source>
        <strain evidence="8">DTO 134E9</strain>
    </source>
</reference>
<keyword evidence="2" id="KW-0238">DNA-binding</keyword>
<accession>A0A1L9RSI8</accession>
<dbReference type="GO" id="GO:0000981">
    <property type="term" value="F:DNA-binding transcription factor activity, RNA polymerase II-specific"/>
    <property type="evidence" value="ECO:0007669"/>
    <property type="project" value="InterPro"/>
</dbReference>
<feature type="domain" description="Xylanolytic transcriptional activator regulatory" evidence="6">
    <location>
        <begin position="280"/>
        <end position="353"/>
    </location>
</feature>
<dbReference type="GO" id="GO:0003677">
    <property type="term" value="F:DNA binding"/>
    <property type="evidence" value="ECO:0007669"/>
    <property type="project" value="UniProtKB-KW"/>
</dbReference>
<evidence type="ECO:0000256" key="5">
    <source>
        <dbReference type="SAM" id="MobiDB-lite"/>
    </source>
</evidence>
<evidence type="ECO:0000256" key="3">
    <source>
        <dbReference type="ARBA" id="ARBA00023163"/>
    </source>
</evidence>
<keyword evidence="8" id="KW-1185">Reference proteome</keyword>
<dbReference type="Gene3D" id="4.10.240.10">
    <property type="entry name" value="Zn(2)-C6 fungal-type DNA-binding domain"/>
    <property type="match status" value="1"/>
</dbReference>
<dbReference type="CDD" id="cd12148">
    <property type="entry name" value="fungal_TF_MHR"/>
    <property type="match status" value="1"/>
</dbReference>
<dbReference type="GeneID" id="63746618"/>
<dbReference type="GO" id="GO:0006351">
    <property type="term" value="P:DNA-templated transcription"/>
    <property type="evidence" value="ECO:0007669"/>
    <property type="project" value="InterPro"/>
</dbReference>
<evidence type="ECO:0000313" key="8">
    <source>
        <dbReference type="Proteomes" id="UP000184383"/>
    </source>
</evidence>
<keyword evidence="3" id="KW-0804">Transcription</keyword>